<name>A0A323T6A2_9BACI</name>
<dbReference type="Pfam" id="PF00082">
    <property type="entry name" value="Peptidase_S8"/>
    <property type="match status" value="1"/>
</dbReference>
<dbReference type="GO" id="GO:0006508">
    <property type="term" value="P:proteolysis"/>
    <property type="evidence" value="ECO:0007669"/>
    <property type="project" value="UniProtKB-KW"/>
</dbReference>
<dbReference type="PANTHER" id="PTHR43806">
    <property type="entry name" value="PEPTIDASE S8"/>
    <property type="match status" value="1"/>
</dbReference>
<dbReference type="GO" id="GO:0046872">
    <property type="term" value="F:metal ion binding"/>
    <property type="evidence" value="ECO:0007669"/>
    <property type="project" value="UniProtKB-KW"/>
</dbReference>
<reference evidence="14 15" key="1">
    <citation type="submission" date="2017-10" db="EMBL/GenBank/DDBJ databases">
        <title>Bacillus sp. nov., a halophilic bacterium isolated from a Keqin Lake.</title>
        <authorList>
            <person name="Wang H."/>
        </authorList>
    </citation>
    <scope>NUCLEOTIDE SEQUENCE [LARGE SCALE GENOMIC DNA]</scope>
    <source>
        <strain evidence="14 15">KQ-12</strain>
    </source>
</reference>
<keyword evidence="12" id="KW-0812">Transmembrane</keyword>
<keyword evidence="7 10" id="KW-0378">Hydrolase</keyword>
<feature type="active site" description="Charge relay system" evidence="10">
    <location>
        <position position="328"/>
    </location>
</feature>
<evidence type="ECO:0000256" key="4">
    <source>
        <dbReference type="ARBA" id="ARBA00022525"/>
    </source>
</evidence>
<proteinExistence type="inferred from homology"/>
<dbReference type="InterPro" id="IPR022398">
    <property type="entry name" value="Peptidase_S8_His-AS"/>
</dbReference>
<evidence type="ECO:0000259" key="13">
    <source>
        <dbReference type="Pfam" id="PF00082"/>
    </source>
</evidence>
<dbReference type="PRINTS" id="PR00723">
    <property type="entry name" value="SUBTILISIN"/>
</dbReference>
<keyword evidence="5 10" id="KW-0645">Protease</keyword>
<keyword evidence="15" id="KW-1185">Reference proteome</keyword>
<dbReference type="OrthoDB" id="9798386at2"/>
<dbReference type="EMBL" id="PDOD01000006">
    <property type="protein sequence ID" value="PYZ91711.1"/>
    <property type="molecule type" value="Genomic_DNA"/>
</dbReference>
<dbReference type="Gene3D" id="3.30.70.80">
    <property type="entry name" value="Peptidase S8 propeptide/proteinase inhibitor I9"/>
    <property type="match status" value="1"/>
</dbReference>
<feature type="domain" description="Peptidase S8/S53" evidence="13">
    <location>
        <begin position="136"/>
        <end position="373"/>
    </location>
</feature>
<dbReference type="InterPro" id="IPR037045">
    <property type="entry name" value="S8pro/Inhibitor_I9_sf"/>
</dbReference>
<accession>A0A323T6A2</accession>
<dbReference type="InterPro" id="IPR034202">
    <property type="entry name" value="Subtilisin_Carlsberg-like"/>
</dbReference>
<dbReference type="Proteomes" id="UP000248214">
    <property type="component" value="Unassembled WGS sequence"/>
</dbReference>
<feature type="transmembrane region" description="Helical" evidence="12">
    <location>
        <begin position="21"/>
        <end position="38"/>
    </location>
</feature>
<keyword evidence="12" id="KW-1133">Transmembrane helix</keyword>
<dbReference type="PROSITE" id="PS51892">
    <property type="entry name" value="SUBTILASE"/>
    <property type="match status" value="1"/>
</dbReference>
<dbReference type="PANTHER" id="PTHR43806:SF11">
    <property type="entry name" value="CEREVISIN-RELATED"/>
    <property type="match status" value="1"/>
</dbReference>
<comment type="cofactor">
    <cofactor evidence="1">
        <name>Ca(2+)</name>
        <dbReference type="ChEBI" id="CHEBI:29108"/>
    </cofactor>
</comment>
<evidence type="ECO:0000313" key="14">
    <source>
        <dbReference type="EMBL" id="PYZ91711.1"/>
    </source>
</evidence>
<dbReference type="InterPro" id="IPR015500">
    <property type="entry name" value="Peptidase_S8_subtilisin-rel"/>
</dbReference>
<dbReference type="SUPFAM" id="SSF52743">
    <property type="entry name" value="Subtilisin-like"/>
    <property type="match status" value="1"/>
</dbReference>
<comment type="similarity">
    <text evidence="3 10 11">Belongs to the peptidase S8 family.</text>
</comment>
<protein>
    <submittedName>
        <fullName evidence="14">Peptidase S8</fullName>
    </submittedName>
</protein>
<keyword evidence="6" id="KW-0479">Metal-binding</keyword>
<evidence type="ECO:0000256" key="6">
    <source>
        <dbReference type="ARBA" id="ARBA00022723"/>
    </source>
</evidence>
<keyword evidence="4" id="KW-0964">Secreted</keyword>
<dbReference type="GO" id="GO:0005615">
    <property type="term" value="C:extracellular space"/>
    <property type="evidence" value="ECO:0007669"/>
    <property type="project" value="TreeGrafter"/>
</dbReference>
<comment type="caution">
    <text evidence="14">The sequence shown here is derived from an EMBL/GenBank/DDBJ whole genome shotgun (WGS) entry which is preliminary data.</text>
</comment>
<evidence type="ECO:0000256" key="2">
    <source>
        <dbReference type="ARBA" id="ARBA00004613"/>
    </source>
</evidence>
<dbReference type="GO" id="GO:0004252">
    <property type="term" value="F:serine-type endopeptidase activity"/>
    <property type="evidence" value="ECO:0007669"/>
    <property type="project" value="UniProtKB-UniRule"/>
</dbReference>
<dbReference type="InterPro" id="IPR023828">
    <property type="entry name" value="Peptidase_S8_Ser-AS"/>
</dbReference>
<dbReference type="PROSITE" id="PS00138">
    <property type="entry name" value="SUBTILASE_SER"/>
    <property type="match status" value="1"/>
</dbReference>
<dbReference type="SUPFAM" id="SSF54897">
    <property type="entry name" value="Protease propeptides/inhibitors"/>
    <property type="match status" value="1"/>
</dbReference>
<dbReference type="Gene3D" id="3.40.50.200">
    <property type="entry name" value="Peptidase S8/S53 domain"/>
    <property type="match status" value="1"/>
</dbReference>
<evidence type="ECO:0000256" key="12">
    <source>
        <dbReference type="SAM" id="Phobius"/>
    </source>
</evidence>
<sequence>MSLSIIEIIFQGGFILNRYSKLLGVIIGFILAFTYVFSNASVSANGQGAERFDYLIGFNNDVNENVVKQAGGEVLHEYKYMPVLHVKIPEKAAKALEKNPNIDYVEKDEEVTTSQTVPWGIDHINAPTVHSWGNKGTGVKVAVLDTGIATHEDLRISGGVSYISSEPSYQDYNGHGTHVAGTVAALDNSYGVIGVAPSIDLYAVKVLDRNGGGSHSSIAKGIEWSVTNNMDIVNMSLGGPTGSSTLSQAANYANNQGLLLIAAAGNTGTAGISYPARYSSVMAVGAVDSNNNRASFSTYGNELEIMAPGVSVLSTYTSNRYVELNGTSMASPHVAGVAALVKSEYPWASNAQIRQRLTDTATSLGHSYYYGSGLVNASHAAY</sequence>
<comment type="subcellular location">
    <subcellularLocation>
        <location evidence="2">Secreted</location>
    </subcellularLocation>
</comment>
<dbReference type="AlphaFoldDB" id="A0A323T6A2"/>
<dbReference type="InterPro" id="IPR050131">
    <property type="entry name" value="Peptidase_S8_subtilisin-like"/>
</dbReference>
<dbReference type="InterPro" id="IPR023827">
    <property type="entry name" value="Peptidase_S8_Asp-AS"/>
</dbReference>
<evidence type="ECO:0000256" key="10">
    <source>
        <dbReference type="PROSITE-ProRule" id="PRU01240"/>
    </source>
</evidence>
<dbReference type="PROSITE" id="PS00136">
    <property type="entry name" value="SUBTILASE_ASP"/>
    <property type="match status" value="1"/>
</dbReference>
<feature type="active site" description="Charge relay system" evidence="10">
    <location>
        <position position="175"/>
    </location>
</feature>
<dbReference type="PROSITE" id="PS00137">
    <property type="entry name" value="SUBTILASE_HIS"/>
    <property type="match status" value="1"/>
</dbReference>
<gene>
    <name evidence="14" type="ORF">CR194_18990</name>
</gene>
<evidence type="ECO:0000256" key="9">
    <source>
        <dbReference type="ARBA" id="ARBA00022837"/>
    </source>
</evidence>
<evidence type="ECO:0000256" key="11">
    <source>
        <dbReference type="RuleBase" id="RU003355"/>
    </source>
</evidence>
<keyword evidence="8 10" id="KW-0720">Serine protease</keyword>
<keyword evidence="9" id="KW-0106">Calcium</keyword>
<keyword evidence="12" id="KW-0472">Membrane</keyword>
<evidence type="ECO:0000256" key="8">
    <source>
        <dbReference type="ARBA" id="ARBA00022825"/>
    </source>
</evidence>
<dbReference type="InterPro" id="IPR036852">
    <property type="entry name" value="Peptidase_S8/S53_dom_sf"/>
</dbReference>
<dbReference type="InterPro" id="IPR000209">
    <property type="entry name" value="Peptidase_S8/S53_dom"/>
</dbReference>
<dbReference type="CDD" id="cd07477">
    <property type="entry name" value="Peptidases_S8_Subtilisin_subset"/>
    <property type="match status" value="1"/>
</dbReference>
<feature type="active site" description="Charge relay system" evidence="10">
    <location>
        <position position="145"/>
    </location>
</feature>
<evidence type="ECO:0000256" key="3">
    <source>
        <dbReference type="ARBA" id="ARBA00011073"/>
    </source>
</evidence>
<evidence type="ECO:0000256" key="5">
    <source>
        <dbReference type="ARBA" id="ARBA00022670"/>
    </source>
</evidence>
<evidence type="ECO:0000313" key="15">
    <source>
        <dbReference type="Proteomes" id="UP000248214"/>
    </source>
</evidence>
<organism evidence="14 15">
    <name type="scientific">Salipaludibacillus keqinensis</name>
    <dbReference type="NCBI Taxonomy" id="2045207"/>
    <lineage>
        <taxon>Bacteria</taxon>
        <taxon>Bacillati</taxon>
        <taxon>Bacillota</taxon>
        <taxon>Bacilli</taxon>
        <taxon>Bacillales</taxon>
        <taxon>Bacillaceae</taxon>
    </lineage>
</organism>
<evidence type="ECO:0000256" key="1">
    <source>
        <dbReference type="ARBA" id="ARBA00001913"/>
    </source>
</evidence>
<evidence type="ECO:0000256" key="7">
    <source>
        <dbReference type="ARBA" id="ARBA00022801"/>
    </source>
</evidence>